<organism evidence="8 9">
    <name type="scientific">Telluria mixta</name>
    <dbReference type="NCBI Taxonomy" id="34071"/>
    <lineage>
        <taxon>Bacteria</taxon>
        <taxon>Pseudomonadati</taxon>
        <taxon>Pseudomonadota</taxon>
        <taxon>Betaproteobacteria</taxon>
        <taxon>Burkholderiales</taxon>
        <taxon>Oxalobacteraceae</taxon>
        <taxon>Telluria group</taxon>
        <taxon>Telluria</taxon>
    </lineage>
</organism>
<comment type="caution">
    <text evidence="8">The sequence shown here is derived from an EMBL/GenBank/DDBJ whole genome shotgun (WGS) entry which is preliminary data.</text>
</comment>
<evidence type="ECO:0000313" key="9">
    <source>
        <dbReference type="Proteomes" id="UP001165263"/>
    </source>
</evidence>
<feature type="signal peptide" evidence="4">
    <location>
        <begin position="1"/>
        <end position="33"/>
    </location>
</feature>
<comment type="similarity">
    <text evidence="1">Belongs to the glycosyl hydrolase 2 family.</text>
</comment>
<dbReference type="InterPro" id="IPR008979">
    <property type="entry name" value="Galactose-bd-like_sf"/>
</dbReference>
<evidence type="ECO:0000313" key="8">
    <source>
        <dbReference type="EMBL" id="MCS0628133.1"/>
    </source>
</evidence>
<dbReference type="InterPro" id="IPR036156">
    <property type="entry name" value="Beta-gal/glucu_dom_sf"/>
</dbReference>
<evidence type="ECO:0000259" key="5">
    <source>
        <dbReference type="Pfam" id="PF00703"/>
    </source>
</evidence>
<keyword evidence="9" id="KW-1185">Reference proteome</keyword>
<dbReference type="InterPro" id="IPR008964">
    <property type="entry name" value="Invasin/intimin_cell_adhesion"/>
</dbReference>
<dbReference type="Pfam" id="PF00703">
    <property type="entry name" value="Glyco_hydro_2"/>
    <property type="match status" value="1"/>
</dbReference>
<dbReference type="SUPFAM" id="SSF49303">
    <property type="entry name" value="beta-Galactosidase/glucuronidase domain"/>
    <property type="match status" value="1"/>
</dbReference>
<proteinExistence type="inferred from homology"/>
<evidence type="ECO:0000256" key="4">
    <source>
        <dbReference type="SAM" id="SignalP"/>
    </source>
</evidence>
<dbReference type="SUPFAM" id="SSF51445">
    <property type="entry name" value="(Trans)glycosidases"/>
    <property type="match status" value="1"/>
</dbReference>
<gene>
    <name evidence="8" type="ORF">NX786_02090</name>
</gene>
<evidence type="ECO:0008006" key="10">
    <source>
        <dbReference type="Google" id="ProtNLM"/>
    </source>
</evidence>
<dbReference type="Pfam" id="PF02836">
    <property type="entry name" value="Glyco_hydro_2_C"/>
    <property type="match status" value="1"/>
</dbReference>
<evidence type="ECO:0000256" key="3">
    <source>
        <dbReference type="ARBA" id="ARBA00023295"/>
    </source>
</evidence>
<evidence type="ECO:0000259" key="7">
    <source>
        <dbReference type="Pfam" id="PF02837"/>
    </source>
</evidence>
<dbReference type="Pfam" id="PF02837">
    <property type="entry name" value="Glyco_hydro_2_N"/>
    <property type="match status" value="1"/>
</dbReference>
<sequence length="874" mass="95008">MRSQTATLNRTALIRLAARAAMALAILTGVVHSATAAAAAEQPAARQRQNFNAGWRFHLGDIGGAEKVDFDDRDWQAVGLPHSFSTPYFQAPEVYVGYGWYRKDLVLPAVPAGRRWTLEFEAAFQTADVYANGRRIARHRGGYTGFPVDLTAALHPGRNVIAVRVDNIWDPTLAPRAGEHIFTGGIYRDVWLVTTDDVHVPWTGTAVTTPGLSGRSGAVRVATEVRNDGRKPVKVRVRTRIADGRGATVAVLPDAAVQVPPGRTLDVAQESARLAGLKLWSPETPTLYRAVTTLDVAGRQRDRFETEFGFRTIKWTADQGFFLNGEHRYFRGANVHQDQAGWGDAVTNAAMDRDVQLMKDAGFDFIRGSHYPHDPHFAEATDRLGLMFLPEAPFWGTAGMKSPWSRSAYPPEPEYRAAFEESVKQQLAELIRINRNHPSIVAWGMDNEVFFTDKETLPHVRKLLADEVALSHQLDPSRPAAVDGVQRGEMDRIGDIAGYNGDGAVLFPNPGIPNFVAEYGSTISDRPGEYDPGWGDIERTPGAKAGEPATWRFPWRAGEAVWAGFDHGSIAGKFGSMGLVDYARLPKRSWYWYRNAYRGIAPPAWPQPGKPAALRVTASSPVIRHADGTDDVQLVVTVVDANGKALSDSPPVHLALEAGPGELPTGRSIAFTPTGDIPIRDGQAAIAMRSWQRGTTRIRATSLGLADGVLTVETVDGPRFVEGSTPLAADRPYVPRKMEVGPEQAFGLKNPTQASSSAAGQLPSLANDGDATTWWAPAEDDAAPSIAIDPERIVNYRRLAVRFAPGRRCDVTAEAQDAGGVWQVLADVPATADTFDVPVRAVTGRRLRLRLTAPPGRTCAIADIGITGTPATFW</sequence>
<dbReference type="EMBL" id="JANUHC010000001">
    <property type="protein sequence ID" value="MCS0628133.1"/>
    <property type="molecule type" value="Genomic_DNA"/>
</dbReference>
<dbReference type="InterPro" id="IPR006104">
    <property type="entry name" value="Glyco_hydro_2_N"/>
</dbReference>
<name>A0ABT2BSM4_9BURK</name>
<evidence type="ECO:0000256" key="1">
    <source>
        <dbReference type="ARBA" id="ARBA00007401"/>
    </source>
</evidence>
<reference evidence="8" key="1">
    <citation type="submission" date="2022-08" db="EMBL/GenBank/DDBJ databases">
        <title>Reclassification of Massilia species as members of the genera Telluria, Duganella, Pseudoduganella, Mokoshia gen. nov. and Zemynaea gen. nov. using orthogonal and non-orthogonal genome-based approaches.</title>
        <authorList>
            <person name="Bowman J.P."/>
        </authorList>
    </citation>
    <scope>NUCLEOTIDE SEQUENCE</scope>
    <source>
        <strain evidence="8">LMG 11547</strain>
    </source>
</reference>
<dbReference type="InterPro" id="IPR006103">
    <property type="entry name" value="Glyco_hydro_2_cat"/>
</dbReference>
<evidence type="ECO:0000259" key="6">
    <source>
        <dbReference type="Pfam" id="PF02836"/>
    </source>
</evidence>
<dbReference type="SUPFAM" id="SSF49373">
    <property type="entry name" value="Invasin/intimin cell-adhesion fragments"/>
    <property type="match status" value="1"/>
</dbReference>
<feature type="domain" description="Glycoside hydrolase family 2 catalytic" evidence="6">
    <location>
        <begin position="318"/>
        <end position="489"/>
    </location>
</feature>
<keyword evidence="2" id="KW-0378">Hydrolase</keyword>
<dbReference type="Proteomes" id="UP001165263">
    <property type="component" value="Unassembled WGS sequence"/>
</dbReference>
<dbReference type="PRINTS" id="PR00132">
    <property type="entry name" value="GLHYDRLASE2"/>
</dbReference>
<dbReference type="InterPro" id="IPR006101">
    <property type="entry name" value="Glyco_hydro_2"/>
</dbReference>
<dbReference type="PANTHER" id="PTHR42732">
    <property type="entry name" value="BETA-GALACTOSIDASE"/>
    <property type="match status" value="1"/>
</dbReference>
<dbReference type="InterPro" id="IPR017853">
    <property type="entry name" value="GH"/>
</dbReference>
<dbReference type="InterPro" id="IPR006102">
    <property type="entry name" value="Ig-like_GH2"/>
</dbReference>
<dbReference type="PANTHER" id="PTHR42732:SF1">
    <property type="entry name" value="BETA-MANNOSIDASE"/>
    <property type="match status" value="1"/>
</dbReference>
<dbReference type="Gene3D" id="2.60.120.260">
    <property type="entry name" value="Galactose-binding domain-like"/>
    <property type="match status" value="2"/>
</dbReference>
<dbReference type="RefSeq" id="WP_259447384.1">
    <property type="nucleotide sequence ID" value="NZ_CP119520.1"/>
</dbReference>
<accession>A0ABT2BSM4</accession>
<dbReference type="Gene3D" id="2.60.40.10">
    <property type="entry name" value="Immunoglobulins"/>
    <property type="match status" value="2"/>
</dbReference>
<dbReference type="Gene3D" id="3.20.20.80">
    <property type="entry name" value="Glycosidases"/>
    <property type="match status" value="1"/>
</dbReference>
<feature type="domain" description="Glycosyl hydrolases family 2 sugar binding" evidence="7">
    <location>
        <begin position="92"/>
        <end position="195"/>
    </location>
</feature>
<keyword evidence="3" id="KW-0326">Glycosidase</keyword>
<dbReference type="InterPro" id="IPR013783">
    <property type="entry name" value="Ig-like_fold"/>
</dbReference>
<dbReference type="InterPro" id="IPR051913">
    <property type="entry name" value="GH2_Domain-Containing"/>
</dbReference>
<dbReference type="SUPFAM" id="SSF49785">
    <property type="entry name" value="Galactose-binding domain-like"/>
    <property type="match status" value="2"/>
</dbReference>
<evidence type="ECO:0000256" key="2">
    <source>
        <dbReference type="ARBA" id="ARBA00022801"/>
    </source>
</evidence>
<feature type="domain" description="Glycoside hydrolase family 2 immunoglobulin-like beta-sandwich" evidence="5">
    <location>
        <begin position="208"/>
        <end position="311"/>
    </location>
</feature>
<keyword evidence="4" id="KW-0732">Signal</keyword>
<protein>
    <recommendedName>
        <fullName evidence="10">Beta-galactosidase</fullName>
    </recommendedName>
</protein>
<feature type="chain" id="PRO_5046428488" description="Beta-galactosidase" evidence="4">
    <location>
        <begin position="34"/>
        <end position="874"/>
    </location>
</feature>